<feature type="region of interest" description="Disordered" evidence="1">
    <location>
        <begin position="248"/>
        <end position="300"/>
    </location>
</feature>
<reference evidence="2" key="2">
    <citation type="journal article" date="2014" name="ISME J.">
        <title>Microbial stratification in low pH oxic and suboxic macroscopic growths along an acid mine drainage.</title>
        <authorList>
            <person name="Mendez-Garcia C."/>
            <person name="Mesa V."/>
            <person name="Sprenger R.R."/>
            <person name="Richter M."/>
            <person name="Diez M.S."/>
            <person name="Solano J."/>
            <person name="Bargiela R."/>
            <person name="Golyshina O.V."/>
            <person name="Manteca A."/>
            <person name="Ramos J.L."/>
            <person name="Gallego J.R."/>
            <person name="Llorente I."/>
            <person name="Martins Dos Santos V.A."/>
            <person name="Jensen O.N."/>
            <person name="Pelaez A.I."/>
            <person name="Sanchez J."/>
            <person name="Ferrer M."/>
        </authorList>
    </citation>
    <scope>NUCLEOTIDE SEQUENCE</scope>
</reference>
<protein>
    <submittedName>
        <fullName evidence="2">Uncharacterized protein</fullName>
    </submittedName>
</protein>
<sequence length="300" mass="33696">MAGKQRAVLVSLNISIWDARTKDVALGHELAQAKNADDACVRVWKSLLPGCETLGKLVSLRTQARRFHYENTFPAQHRGVGILPVKNITPYTTREEEYRERFYGMLPTFKEECESIQDKVRVKLGYAYKASDYPPSSAIIERCRFDVVFSPMPEGGIALPEELSEEERRRIERSTRESMEAAQMDARKDLRKRLYDVVADMEDKLGKPKDLRLASIKHLESMLALLGRLNMDEDEEFEKLRKDAENRLAAAVGSSSSGKPKSGRTKRAGRSATPAGTAKSSATSEDEQPDRSCDRIRAAA</sequence>
<organism evidence="2">
    <name type="scientific">mine drainage metagenome</name>
    <dbReference type="NCBI Taxonomy" id="410659"/>
    <lineage>
        <taxon>unclassified sequences</taxon>
        <taxon>metagenomes</taxon>
        <taxon>ecological metagenomes</taxon>
    </lineage>
</organism>
<name>T1BBU5_9ZZZZ</name>
<evidence type="ECO:0000256" key="1">
    <source>
        <dbReference type="SAM" id="MobiDB-lite"/>
    </source>
</evidence>
<accession>T1BBU5</accession>
<feature type="compositionally biased region" description="Basic and acidic residues" evidence="1">
    <location>
        <begin position="289"/>
        <end position="300"/>
    </location>
</feature>
<gene>
    <name evidence="2" type="ORF">B1A_07744</name>
</gene>
<dbReference type="EMBL" id="AUZX01005562">
    <property type="protein sequence ID" value="EQD67347.1"/>
    <property type="molecule type" value="Genomic_DNA"/>
</dbReference>
<comment type="caution">
    <text evidence="2">The sequence shown here is derived from an EMBL/GenBank/DDBJ whole genome shotgun (WGS) entry which is preliminary data.</text>
</comment>
<dbReference type="AlphaFoldDB" id="T1BBU5"/>
<evidence type="ECO:0000313" key="2">
    <source>
        <dbReference type="EMBL" id="EQD67347.1"/>
    </source>
</evidence>
<proteinExistence type="predicted"/>
<reference evidence="2" key="1">
    <citation type="submission" date="2013-08" db="EMBL/GenBank/DDBJ databases">
        <authorList>
            <person name="Mendez C."/>
            <person name="Richter M."/>
            <person name="Ferrer M."/>
            <person name="Sanchez J."/>
        </authorList>
    </citation>
    <scope>NUCLEOTIDE SEQUENCE</scope>
</reference>